<feature type="chain" id="PRO_5013229691" description="Secreted protein" evidence="1">
    <location>
        <begin position="23"/>
        <end position="104"/>
    </location>
</feature>
<comment type="caution">
    <text evidence="2">The sequence shown here is derived from an EMBL/GenBank/DDBJ whole genome shotgun (WGS) entry which is preliminary data.</text>
</comment>
<proteinExistence type="predicted"/>
<dbReference type="AlphaFoldDB" id="A0A1V9Y3B1"/>
<accession>A0A1V9Y3B1</accession>
<dbReference type="InParanoid" id="A0A1V9Y3B1"/>
<protein>
    <recommendedName>
        <fullName evidence="4">Secreted protein</fullName>
    </recommendedName>
</protein>
<dbReference type="EMBL" id="MNPL01000263">
    <property type="protein sequence ID" value="OQR80173.1"/>
    <property type="molecule type" value="Genomic_DNA"/>
</dbReference>
<keyword evidence="1" id="KW-0732">Signal</keyword>
<evidence type="ECO:0000313" key="3">
    <source>
        <dbReference type="Proteomes" id="UP000192247"/>
    </source>
</evidence>
<feature type="signal peptide" evidence="1">
    <location>
        <begin position="1"/>
        <end position="22"/>
    </location>
</feature>
<gene>
    <name evidence="2" type="ORF">BIW11_05235</name>
</gene>
<evidence type="ECO:0000256" key="1">
    <source>
        <dbReference type="SAM" id="SignalP"/>
    </source>
</evidence>
<dbReference type="Proteomes" id="UP000192247">
    <property type="component" value="Unassembled WGS sequence"/>
</dbReference>
<organism evidence="2 3">
    <name type="scientific">Tropilaelaps mercedesae</name>
    <dbReference type="NCBI Taxonomy" id="418985"/>
    <lineage>
        <taxon>Eukaryota</taxon>
        <taxon>Metazoa</taxon>
        <taxon>Ecdysozoa</taxon>
        <taxon>Arthropoda</taxon>
        <taxon>Chelicerata</taxon>
        <taxon>Arachnida</taxon>
        <taxon>Acari</taxon>
        <taxon>Parasitiformes</taxon>
        <taxon>Mesostigmata</taxon>
        <taxon>Gamasina</taxon>
        <taxon>Dermanyssoidea</taxon>
        <taxon>Laelapidae</taxon>
        <taxon>Tropilaelaps</taxon>
    </lineage>
</organism>
<sequence length="104" mass="11522">MLLLSSMLSMVVAGATVNQTRPRDPYEALMCHYARTIGDSQRNAGAVGQKFNVGHVPRLKTNWMGSKGVCSLSARTDETFSFYESYTHGEHFVKVSLCFECAPQ</sequence>
<name>A0A1V9Y3B1_9ACAR</name>
<keyword evidence="3" id="KW-1185">Reference proteome</keyword>
<evidence type="ECO:0008006" key="4">
    <source>
        <dbReference type="Google" id="ProtNLM"/>
    </source>
</evidence>
<reference evidence="2 3" key="1">
    <citation type="journal article" date="2017" name="Gigascience">
        <title>Draft genome of the honey bee ectoparasitic mite, Tropilaelaps mercedesae, is shaped by the parasitic life history.</title>
        <authorList>
            <person name="Dong X."/>
            <person name="Armstrong S.D."/>
            <person name="Xia D."/>
            <person name="Makepeace B.L."/>
            <person name="Darby A.C."/>
            <person name="Kadowaki T."/>
        </authorList>
    </citation>
    <scope>NUCLEOTIDE SEQUENCE [LARGE SCALE GENOMIC DNA]</scope>
    <source>
        <strain evidence="2">Wuxi-XJTLU</strain>
    </source>
</reference>
<evidence type="ECO:0000313" key="2">
    <source>
        <dbReference type="EMBL" id="OQR80173.1"/>
    </source>
</evidence>